<accession>A0A3D8IVG0</accession>
<organism evidence="1 2">
    <name type="scientific">Helicobacter brantae</name>
    <dbReference type="NCBI Taxonomy" id="375927"/>
    <lineage>
        <taxon>Bacteria</taxon>
        <taxon>Pseudomonadati</taxon>
        <taxon>Campylobacterota</taxon>
        <taxon>Epsilonproteobacteria</taxon>
        <taxon>Campylobacterales</taxon>
        <taxon>Helicobacteraceae</taxon>
        <taxon>Helicobacter</taxon>
    </lineage>
</organism>
<comment type="caution">
    <text evidence="1">The sequence shown here is derived from an EMBL/GenBank/DDBJ whole genome shotgun (WGS) entry which is preliminary data.</text>
</comment>
<dbReference type="Gene3D" id="1.10.30.50">
    <property type="match status" value="1"/>
</dbReference>
<protein>
    <submittedName>
        <fullName evidence="1">HNH endonuclease</fullName>
    </submittedName>
</protein>
<keyword evidence="1" id="KW-0378">Hydrolase</keyword>
<dbReference type="GO" id="GO:0004519">
    <property type="term" value="F:endonuclease activity"/>
    <property type="evidence" value="ECO:0007669"/>
    <property type="project" value="UniProtKB-KW"/>
</dbReference>
<keyword evidence="2" id="KW-1185">Reference proteome</keyword>
<evidence type="ECO:0000313" key="1">
    <source>
        <dbReference type="EMBL" id="RDU68624.1"/>
    </source>
</evidence>
<proteinExistence type="predicted"/>
<dbReference type="AlphaFoldDB" id="A0A3D8IVG0"/>
<dbReference type="EMBL" id="NXLV01000030">
    <property type="protein sequence ID" value="RDU68624.1"/>
    <property type="molecule type" value="Genomic_DNA"/>
</dbReference>
<reference evidence="1 2" key="1">
    <citation type="submission" date="2018-04" db="EMBL/GenBank/DDBJ databases">
        <title>Novel Campyloabacter and Helicobacter Species and Strains.</title>
        <authorList>
            <person name="Mannion A.J."/>
            <person name="Shen Z."/>
            <person name="Fox J.G."/>
        </authorList>
    </citation>
    <scope>NUCLEOTIDE SEQUENCE [LARGE SCALE GENOMIC DNA]</scope>
    <source>
        <strain evidence="1 2">MIT 04-9366</strain>
    </source>
</reference>
<keyword evidence="1" id="KW-0255">Endonuclease</keyword>
<name>A0A3D8IVG0_9HELI</name>
<sequence>MFKKDLYLEALKQCDDWVSISEWANKIAELYPEEIERIDEKSQKQQKPTEGITQLIRNLSAKTGRGDFSKNIKIDDEGNVRKVKYITEEEKALIEQEDIEEEDRRQIIKQAESKMSQKELYRIKEFSDICSILKNKWGIIFEVDHAYALKGEKQGKHHPDNLQLLLKMHNGAKNNKDWTRFTFEEQEKYIRNIVETQKIICERMGSKIDDEVVDLLMMRLKAIF</sequence>
<evidence type="ECO:0000313" key="2">
    <source>
        <dbReference type="Proteomes" id="UP000257045"/>
    </source>
</evidence>
<gene>
    <name evidence="1" type="ORF">CQA58_08115</name>
</gene>
<dbReference type="Proteomes" id="UP000257045">
    <property type="component" value="Unassembled WGS sequence"/>
</dbReference>
<keyword evidence="1" id="KW-0540">Nuclease</keyword>